<protein>
    <recommendedName>
        <fullName evidence="1">DUF7133 domain-containing protein</fullName>
    </recommendedName>
</protein>
<dbReference type="InterPro" id="IPR055557">
    <property type="entry name" value="DUF7133"/>
</dbReference>
<evidence type="ECO:0000259" key="1">
    <source>
        <dbReference type="Pfam" id="PF23500"/>
    </source>
</evidence>
<reference evidence="2" key="1">
    <citation type="submission" date="2018-05" db="EMBL/GenBank/DDBJ databases">
        <authorList>
            <person name="Lanie J.A."/>
            <person name="Ng W.-L."/>
            <person name="Kazmierczak K.M."/>
            <person name="Andrzejewski T.M."/>
            <person name="Davidsen T.M."/>
            <person name="Wayne K.J."/>
            <person name="Tettelin H."/>
            <person name="Glass J.I."/>
            <person name="Rusch D."/>
            <person name="Podicherti R."/>
            <person name="Tsui H.-C.T."/>
            <person name="Winkler M.E."/>
        </authorList>
    </citation>
    <scope>NUCLEOTIDE SEQUENCE</scope>
</reference>
<dbReference type="PANTHER" id="PTHR33546">
    <property type="entry name" value="LARGE, MULTIFUNCTIONAL SECRETED PROTEIN-RELATED"/>
    <property type="match status" value="1"/>
</dbReference>
<dbReference type="NCBIfam" id="TIGR02604">
    <property type="entry name" value="Piru_Ver_Nterm"/>
    <property type="match status" value="1"/>
</dbReference>
<sequence>MKAHLLLLFPALTLLAADPEPDPKELPRIPHTPAKDARKTLTVKEGYDLQLAAAEPLVADPIAMSFDAMGRLYVVEMIGYSEHQDANAGRIRLLEDKNRDGKFEKSSIFAQGLAWPTAVICYDGGVFVGVTPKILYLKDTNGDGKADISRTVFEGFGTGRSRLNVQALFNSFRWGLDNRIHGATSSMGGKVKDGTGKSVSLSGRNFSFNPRTMELRSEGSSAQHGMSFDDYGRQFICSNSSHIMALMYPSRYAGRNKHYAMPSQRVGVAVDGGSAPVFRLSPDEPWRIVRTRWRVA</sequence>
<name>A0A382DVR1_9ZZZZ</name>
<dbReference type="InterPro" id="IPR013428">
    <property type="entry name" value="Membrane-bound_put_N"/>
</dbReference>
<gene>
    <name evidence="2" type="ORF">METZ01_LOCUS194868</name>
</gene>
<dbReference type="SUPFAM" id="SSF50952">
    <property type="entry name" value="Soluble quinoprotein glucose dehydrogenase"/>
    <property type="match status" value="1"/>
</dbReference>
<dbReference type="AlphaFoldDB" id="A0A382DVR1"/>
<accession>A0A382DVR1</accession>
<dbReference type="EMBL" id="UINC01041147">
    <property type="protein sequence ID" value="SVB42014.1"/>
    <property type="molecule type" value="Genomic_DNA"/>
</dbReference>
<feature type="domain" description="DUF7133" evidence="1">
    <location>
        <begin position="35"/>
        <end position="282"/>
    </location>
</feature>
<dbReference type="PANTHER" id="PTHR33546:SF1">
    <property type="entry name" value="LARGE, MULTIFUNCTIONAL SECRETED PROTEIN"/>
    <property type="match status" value="1"/>
</dbReference>
<proteinExistence type="predicted"/>
<dbReference type="InterPro" id="IPR011041">
    <property type="entry name" value="Quinoprot_gluc/sorb_DH_b-prop"/>
</dbReference>
<feature type="non-terminal residue" evidence="2">
    <location>
        <position position="296"/>
    </location>
</feature>
<evidence type="ECO:0000313" key="2">
    <source>
        <dbReference type="EMBL" id="SVB42014.1"/>
    </source>
</evidence>
<organism evidence="2">
    <name type="scientific">marine metagenome</name>
    <dbReference type="NCBI Taxonomy" id="408172"/>
    <lineage>
        <taxon>unclassified sequences</taxon>
        <taxon>metagenomes</taxon>
        <taxon>ecological metagenomes</taxon>
    </lineage>
</organism>
<dbReference type="Pfam" id="PF23500">
    <property type="entry name" value="DUF7133"/>
    <property type="match status" value="1"/>
</dbReference>